<dbReference type="PROSITE" id="PS51186">
    <property type="entry name" value="GNAT"/>
    <property type="match status" value="1"/>
</dbReference>
<accession>A0A845E1E8</accession>
<dbReference type="EMBL" id="WMET01000002">
    <property type="protein sequence ID" value="MYL20107.1"/>
    <property type="molecule type" value="Genomic_DNA"/>
</dbReference>
<evidence type="ECO:0000313" key="3">
    <source>
        <dbReference type="Proteomes" id="UP000460949"/>
    </source>
</evidence>
<comment type="caution">
    <text evidence="2">The sequence shown here is derived from an EMBL/GenBank/DDBJ whole genome shotgun (WGS) entry which is preliminary data.</text>
</comment>
<dbReference type="RefSeq" id="WP_160836529.1">
    <property type="nucleotide sequence ID" value="NZ_WMET01000002.1"/>
</dbReference>
<feature type="domain" description="N-acetyltransferase" evidence="1">
    <location>
        <begin position="7"/>
        <end position="170"/>
    </location>
</feature>
<reference evidence="2 3" key="1">
    <citation type="submission" date="2019-11" db="EMBL/GenBank/DDBJ databases">
        <title>Genome sequences of 17 halophilic strains isolated from different environments.</title>
        <authorList>
            <person name="Furrow R.E."/>
        </authorList>
    </citation>
    <scope>NUCLEOTIDE SEQUENCE [LARGE SCALE GENOMIC DNA]</scope>
    <source>
        <strain evidence="2 3">22511_23_Filter</strain>
    </source>
</reference>
<dbReference type="Gene3D" id="3.40.630.30">
    <property type="match status" value="1"/>
</dbReference>
<dbReference type="AlphaFoldDB" id="A0A845E1E8"/>
<proteinExistence type="predicted"/>
<keyword evidence="2" id="KW-0808">Transferase</keyword>
<dbReference type="InterPro" id="IPR016181">
    <property type="entry name" value="Acyl_CoA_acyltransferase"/>
</dbReference>
<dbReference type="SUPFAM" id="SSF55729">
    <property type="entry name" value="Acyl-CoA N-acyltransferases (Nat)"/>
    <property type="match status" value="1"/>
</dbReference>
<dbReference type="Proteomes" id="UP000460949">
    <property type="component" value="Unassembled WGS sequence"/>
</dbReference>
<dbReference type="CDD" id="cd04301">
    <property type="entry name" value="NAT_SF"/>
    <property type="match status" value="1"/>
</dbReference>
<dbReference type="InterPro" id="IPR000182">
    <property type="entry name" value="GNAT_dom"/>
</dbReference>
<dbReference type="PANTHER" id="PTHR43415:SF3">
    <property type="entry name" value="GNAT-FAMILY ACETYLTRANSFERASE"/>
    <property type="match status" value="1"/>
</dbReference>
<evidence type="ECO:0000259" key="1">
    <source>
        <dbReference type="PROSITE" id="PS51186"/>
    </source>
</evidence>
<gene>
    <name evidence="2" type="ORF">GLW04_09440</name>
</gene>
<evidence type="ECO:0000313" key="2">
    <source>
        <dbReference type="EMBL" id="MYL20107.1"/>
    </source>
</evidence>
<name>A0A845E1E8_9BACI</name>
<dbReference type="Pfam" id="PF13302">
    <property type="entry name" value="Acetyltransf_3"/>
    <property type="match status" value="1"/>
</dbReference>
<organism evidence="2 3">
    <name type="scientific">Halobacillus litoralis</name>
    <dbReference type="NCBI Taxonomy" id="45668"/>
    <lineage>
        <taxon>Bacteria</taxon>
        <taxon>Bacillati</taxon>
        <taxon>Bacillota</taxon>
        <taxon>Bacilli</taxon>
        <taxon>Bacillales</taxon>
        <taxon>Bacillaceae</taxon>
        <taxon>Halobacillus</taxon>
    </lineage>
</organism>
<dbReference type="PANTHER" id="PTHR43415">
    <property type="entry name" value="SPERMIDINE N(1)-ACETYLTRANSFERASE"/>
    <property type="match status" value="1"/>
</dbReference>
<protein>
    <submittedName>
        <fullName evidence="2">GNAT family N-acetyltransferase</fullName>
    </submittedName>
</protein>
<sequence length="170" mass="19815">MIKGDKVYLRPILKEDISHLNKWKNDEGIYMYLGGGFNPTSINQQEKWMDSMIDNTGDNKRFIICDTQNTPNGLIGLYSINWIHRTCEIGVYIGNKNAHGKGYGKRACKLIEQYAREYLNIRKIKLNVVVENENAVNLWSELDYEQVGLLKKERYIKGDYKDLAIMEKFI</sequence>
<dbReference type="GO" id="GO:0016747">
    <property type="term" value="F:acyltransferase activity, transferring groups other than amino-acyl groups"/>
    <property type="evidence" value="ECO:0007669"/>
    <property type="project" value="InterPro"/>
</dbReference>